<keyword evidence="4" id="KW-1185">Reference proteome</keyword>
<proteinExistence type="inferred from homology"/>
<dbReference type="CDD" id="cd05233">
    <property type="entry name" value="SDR_c"/>
    <property type="match status" value="1"/>
</dbReference>
<dbReference type="InterPro" id="IPR020904">
    <property type="entry name" value="Sc_DH/Rdtase_CS"/>
</dbReference>
<dbReference type="Pfam" id="PF13561">
    <property type="entry name" value="adh_short_C2"/>
    <property type="match status" value="1"/>
</dbReference>
<evidence type="ECO:0000256" key="1">
    <source>
        <dbReference type="ARBA" id="ARBA00006484"/>
    </source>
</evidence>
<sequence length="282" mass="30783">MSLLSTVAAFSLQGKKALVTGSSGGIGKGIAQTLVDRGAQVVIHYNERKAEAMEFQQQLGKKKCLGAIHCDFRDPTSKLVRFMEQVNELCGGELDILVNNAGVITKLALEDDTDDLSFWHDTMAVNLHAPNLLSKVFVNRFSTSLMSSDVTTRGVIINVSSIHGERSNEYMGAYAASKAALDSLTRTMAIEYAPYRVRVNAISPGVVPVERSQAAFSDPIIMGQWCDRLALQRVGTVQEVAEACIPLIENDWITGSIWQVDGGMMARANMPLRDRPPALRPE</sequence>
<comment type="similarity">
    <text evidence="1">Belongs to the short-chain dehydrogenases/reductases (SDR) family.</text>
</comment>
<name>A0A9K3LDS4_9STRA</name>
<dbReference type="PANTHER" id="PTHR43639:SF1">
    <property type="entry name" value="SHORT-CHAIN DEHYDROGENASE_REDUCTASE FAMILY PROTEIN"/>
    <property type="match status" value="1"/>
</dbReference>
<keyword evidence="2" id="KW-0560">Oxidoreductase</keyword>
<dbReference type="OrthoDB" id="1393670at2759"/>
<accession>A0A9K3LDS4</accession>
<comment type="caution">
    <text evidence="3">The sequence shown here is derived from an EMBL/GenBank/DDBJ whole genome shotgun (WGS) entry which is preliminary data.</text>
</comment>
<reference evidence="3" key="1">
    <citation type="journal article" date="2021" name="Sci. Rep.">
        <title>Diploid genomic architecture of Nitzschia inconspicua, an elite biomass production diatom.</title>
        <authorList>
            <person name="Oliver A."/>
            <person name="Podell S."/>
            <person name="Pinowska A."/>
            <person name="Traller J.C."/>
            <person name="Smith S.R."/>
            <person name="McClure R."/>
            <person name="Beliaev A."/>
            <person name="Bohutskyi P."/>
            <person name="Hill E.A."/>
            <person name="Rabines A."/>
            <person name="Zheng H."/>
            <person name="Allen L.Z."/>
            <person name="Kuo A."/>
            <person name="Grigoriev I.V."/>
            <person name="Allen A.E."/>
            <person name="Hazlebeck D."/>
            <person name="Allen E.E."/>
        </authorList>
    </citation>
    <scope>NUCLEOTIDE SEQUENCE</scope>
    <source>
        <strain evidence="3">Hildebrandi</strain>
    </source>
</reference>
<dbReference type="Proteomes" id="UP000693970">
    <property type="component" value="Unassembled WGS sequence"/>
</dbReference>
<dbReference type="FunFam" id="3.40.50.720:FF:000084">
    <property type="entry name" value="Short-chain dehydrogenase reductase"/>
    <property type="match status" value="1"/>
</dbReference>
<dbReference type="EMBL" id="JAGRRH010000014">
    <property type="protein sequence ID" value="KAG7358891.1"/>
    <property type="molecule type" value="Genomic_DNA"/>
</dbReference>
<evidence type="ECO:0000313" key="4">
    <source>
        <dbReference type="Proteomes" id="UP000693970"/>
    </source>
</evidence>
<gene>
    <name evidence="3" type="ORF">IV203_015480</name>
</gene>
<dbReference type="PROSITE" id="PS00061">
    <property type="entry name" value="ADH_SHORT"/>
    <property type="match status" value="1"/>
</dbReference>
<protein>
    <submittedName>
        <fullName evidence="3">Short-chain dehydrogenase/reductase SDR</fullName>
    </submittedName>
</protein>
<dbReference type="PANTHER" id="PTHR43639">
    <property type="entry name" value="OXIDOREDUCTASE, SHORT-CHAIN DEHYDROGENASE/REDUCTASE FAMILY (AFU_ORTHOLOGUE AFUA_5G02870)"/>
    <property type="match status" value="1"/>
</dbReference>
<organism evidence="3 4">
    <name type="scientific">Nitzschia inconspicua</name>
    <dbReference type="NCBI Taxonomy" id="303405"/>
    <lineage>
        <taxon>Eukaryota</taxon>
        <taxon>Sar</taxon>
        <taxon>Stramenopiles</taxon>
        <taxon>Ochrophyta</taxon>
        <taxon>Bacillariophyta</taxon>
        <taxon>Bacillariophyceae</taxon>
        <taxon>Bacillariophycidae</taxon>
        <taxon>Bacillariales</taxon>
        <taxon>Bacillariaceae</taxon>
        <taxon>Nitzschia</taxon>
    </lineage>
</organism>
<dbReference type="GO" id="GO:0016491">
    <property type="term" value="F:oxidoreductase activity"/>
    <property type="evidence" value="ECO:0007669"/>
    <property type="project" value="UniProtKB-KW"/>
</dbReference>
<dbReference type="AlphaFoldDB" id="A0A9K3LDS4"/>
<reference evidence="3" key="2">
    <citation type="submission" date="2021-04" db="EMBL/GenBank/DDBJ databases">
        <authorList>
            <person name="Podell S."/>
        </authorList>
    </citation>
    <scope>NUCLEOTIDE SEQUENCE</scope>
    <source>
        <strain evidence="3">Hildebrandi</strain>
    </source>
</reference>
<dbReference type="InterPro" id="IPR002347">
    <property type="entry name" value="SDR_fam"/>
</dbReference>
<evidence type="ECO:0000313" key="3">
    <source>
        <dbReference type="EMBL" id="KAG7358891.1"/>
    </source>
</evidence>
<evidence type="ECO:0000256" key="2">
    <source>
        <dbReference type="ARBA" id="ARBA00023002"/>
    </source>
</evidence>